<feature type="region of interest" description="Disordered" evidence="1">
    <location>
        <begin position="17"/>
        <end position="47"/>
    </location>
</feature>
<evidence type="ECO:0000313" key="2">
    <source>
        <dbReference type="EMBL" id="AAD28240.1"/>
    </source>
</evidence>
<proteinExistence type="predicted"/>
<reference evidence="2" key="1">
    <citation type="journal article" date="1999" name="Appl. Environ. Microbiol.">
        <title>Atypical genetic locus associated with constitutive production of enterocin B by Enterococcus faecium BFE 900.</title>
        <authorList>
            <person name="Franz C.M."/>
            <person name="Worobo R.W."/>
            <person name="Quadri L.E."/>
            <person name="Schillinger U."/>
            <person name="Holzapfel W.H."/>
            <person name="Vederas J.C."/>
            <person name="Stiles M.E."/>
        </authorList>
    </citation>
    <scope>NUCLEOTIDE SEQUENCE</scope>
    <source>
        <strain evidence="2">BFE 900</strain>
    </source>
</reference>
<dbReference type="AlphaFoldDB" id="Q9X569"/>
<name>Q9X569_ENTFC</name>
<accession>Q9X569</accession>
<sequence length="47" mass="5625">MTLVLNIQNILDNRYNENPKSFEKSFSSLTKRRNPERTKQQRQRTSG</sequence>
<dbReference type="EMBL" id="AF121254">
    <property type="protein sequence ID" value="AAD28240.1"/>
    <property type="molecule type" value="Genomic_DNA"/>
</dbReference>
<organism evidence="2">
    <name type="scientific">Enterococcus faecium</name>
    <name type="common">Streptococcus faecium</name>
    <dbReference type="NCBI Taxonomy" id="1352"/>
    <lineage>
        <taxon>Bacteria</taxon>
        <taxon>Bacillati</taxon>
        <taxon>Bacillota</taxon>
        <taxon>Bacilli</taxon>
        <taxon>Lactobacillales</taxon>
        <taxon>Enterococcaceae</taxon>
        <taxon>Enterococcus</taxon>
    </lineage>
</organism>
<protein>
    <submittedName>
        <fullName evidence="2">Uncharacterized protein</fullName>
    </submittedName>
</protein>
<evidence type="ECO:0000256" key="1">
    <source>
        <dbReference type="SAM" id="MobiDB-lite"/>
    </source>
</evidence>